<organism evidence="1 2">
    <name type="scientific">Fasciola hepatica</name>
    <name type="common">Liver fluke</name>
    <dbReference type="NCBI Taxonomy" id="6192"/>
    <lineage>
        <taxon>Eukaryota</taxon>
        <taxon>Metazoa</taxon>
        <taxon>Spiralia</taxon>
        <taxon>Lophotrochozoa</taxon>
        <taxon>Platyhelminthes</taxon>
        <taxon>Trematoda</taxon>
        <taxon>Digenea</taxon>
        <taxon>Plagiorchiida</taxon>
        <taxon>Echinostomata</taxon>
        <taxon>Echinostomatoidea</taxon>
        <taxon>Fasciolidae</taxon>
        <taxon>Fasciola</taxon>
    </lineage>
</organism>
<comment type="caution">
    <text evidence="1">The sequence shown here is derived from an EMBL/GenBank/DDBJ whole genome shotgun (WGS) entry which is preliminary data.</text>
</comment>
<proteinExistence type="predicted"/>
<dbReference type="AlphaFoldDB" id="A0A4E0RK12"/>
<sequence length="83" mass="9621">MSKFLHYSKHKIQRLMFGLLRPMTISAWEGAQTTLYTVLMDSPTPGGYYSNCALKAANRLVNDERERQWLWEKSCELVGLPKN</sequence>
<dbReference type="EMBL" id="JXXN02000107">
    <property type="protein sequence ID" value="THD28626.1"/>
    <property type="molecule type" value="Genomic_DNA"/>
</dbReference>
<evidence type="ECO:0000313" key="2">
    <source>
        <dbReference type="Proteomes" id="UP000230066"/>
    </source>
</evidence>
<reference evidence="1" key="1">
    <citation type="submission" date="2019-03" db="EMBL/GenBank/DDBJ databases">
        <title>Improved annotation for the trematode Fasciola hepatica.</title>
        <authorList>
            <person name="Choi Y.-J."/>
            <person name="Martin J."/>
            <person name="Mitreva M."/>
        </authorList>
    </citation>
    <scope>NUCLEOTIDE SEQUENCE [LARGE SCALE GENOMIC DNA]</scope>
</reference>
<keyword evidence="2" id="KW-1185">Reference proteome</keyword>
<name>A0A4E0RK12_FASHE</name>
<dbReference type="Gene3D" id="3.40.50.720">
    <property type="entry name" value="NAD(P)-binding Rossmann-like Domain"/>
    <property type="match status" value="1"/>
</dbReference>
<accession>A0A4E0RK12</accession>
<evidence type="ECO:0000313" key="1">
    <source>
        <dbReference type="EMBL" id="THD28626.1"/>
    </source>
</evidence>
<dbReference type="Proteomes" id="UP000230066">
    <property type="component" value="Unassembled WGS sequence"/>
</dbReference>
<gene>
    <name evidence="1" type="ORF">D915_000526</name>
</gene>
<protein>
    <submittedName>
        <fullName evidence="1">Uncharacterized protein</fullName>
    </submittedName>
</protein>